<reference evidence="4 5" key="2">
    <citation type="submission" date="2016-08" db="EMBL/GenBank/DDBJ databases">
        <title>Pervasive Adenine N6-methylation of Active Genes in Fungi.</title>
        <authorList>
            <consortium name="DOE Joint Genome Institute"/>
            <person name="Mondo S.J."/>
            <person name="Dannebaum R.O."/>
            <person name="Kuo R.C."/>
            <person name="Labutti K."/>
            <person name="Haridas S."/>
            <person name="Kuo A."/>
            <person name="Salamov A."/>
            <person name="Ahrendt S.R."/>
            <person name="Lipzen A."/>
            <person name="Sullivan W."/>
            <person name="Andreopoulos W.B."/>
            <person name="Clum A."/>
            <person name="Lindquist E."/>
            <person name="Daum C."/>
            <person name="Ramamoorthy G.K."/>
            <person name="Gryganskyi A."/>
            <person name="Culley D."/>
            <person name="Magnuson J.K."/>
            <person name="James T.Y."/>
            <person name="O'Malley M.A."/>
            <person name="Stajich J.E."/>
            <person name="Spatafora J.W."/>
            <person name="Visel A."/>
            <person name="Grigoriev I.V."/>
        </authorList>
    </citation>
    <scope>NUCLEOTIDE SEQUENCE [LARGE SCALE GENOMIC DNA]</scope>
    <source>
        <strain evidence="5">finn</strain>
    </source>
</reference>
<feature type="region of interest" description="Disordered" evidence="3">
    <location>
        <begin position="659"/>
        <end position="687"/>
    </location>
</feature>
<dbReference type="Proteomes" id="UP000193719">
    <property type="component" value="Unassembled WGS sequence"/>
</dbReference>
<keyword evidence="2" id="KW-0175">Coiled coil</keyword>
<feature type="region of interest" description="Disordered" evidence="3">
    <location>
        <begin position="718"/>
        <end position="738"/>
    </location>
</feature>
<dbReference type="STRING" id="1754191.A0A1Y1VAH1"/>
<dbReference type="SUPFAM" id="SSF48403">
    <property type="entry name" value="Ankyrin repeat"/>
    <property type="match status" value="1"/>
</dbReference>
<feature type="compositionally biased region" description="Basic and acidic residues" evidence="3">
    <location>
        <begin position="718"/>
        <end position="727"/>
    </location>
</feature>
<feature type="compositionally biased region" description="Basic and acidic residues" evidence="3">
    <location>
        <begin position="952"/>
        <end position="984"/>
    </location>
</feature>
<feature type="repeat" description="ANK" evidence="1">
    <location>
        <begin position="463"/>
        <end position="495"/>
    </location>
</feature>
<feature type="region of interest" description="Disordered" evidence="3">
    <location>
        <begin position="758"/>
        <end position="861"/>
    </location>
</feature>
<feature type="compositionally biased region" description="Basic and acidic residues" evidence="3">
    <location>
        <begin position="1119"/>
        <end position="1132"/>
    </location>
</feature>
<feature type="region of interest" description="Disordered" evidence="3">
    <location>
        <begin position="928"/>
        <end position="1072"/>
    </location>
</feature>
<feature type="repeat" description="ANK" evidence="1">
    <location>
        <begin position="327"/>
        <end position="359"/>
    </location>
</feature>
<feature type="compositionally biased region" description="Basic residues" evidence="3">
    <location>
        <begin position="767"/>
        <end position="777"/>
    </location>
</feature>
<dbReference type="Gene3D" id="1.25.40.20">
    <property type="entry name" value="Ankyrin repeat-containing domain"/>
    <property type="match status" value="4"/>
</dbReference>
<feature type="compositionally biased region" description="Low complexity" evidence="3">
    <location>
        <begin position="1306"/>
        <end position="1317"/>
    </location>
</feature>
<feature type="compositionally biased region" description="Polar residues" evidence="3">
    <location>
        <begin position="1620"/>
        <end position="1637"/>
    </location>
</feature>
<feature type="compositionally biased region" description="Low complexity" evidence="3">
    <location>
        <begin position="1571"/>
        <end position="1590"/>
    </location>
</feature>
<name>A0A1Y1VAH1_9FUNG</name>
<evidence type="ECO:0000256" key="1">
    <source>
        <dbReference type="PROSITE-ProRule" id="PRU00023"/>
    </source>
</evidence>
<dbReference type="PRINTS" id="PR01415">
    <property type="entry name" value="ANKYRIN"/>
</dbReference>
<organism evidence="4 5">
    <name type="scientific">Piromyces finnis</name>
    <dbReference type="NCBI Taxonomy" id="1754191"/>
    <lineage>
        <taxon>Eukaryota</taxon>
        <taxon>Fungi</taxon>
        <taxon>Fungi incertae sedis</taxon>
        <taxon>Chytridiomycota</taxon>
        <taxon>Chytridiomycota incertae sedis</taxon>
        <taxon>Neocallimastigomycetes</taxon>
        <taxon>Neocallimastigales</taxon>
        <taxon>Neocallimastigaceae</taxon>
        <taxon>Piromyces</taxon>
    </lineage>
</organism>
<reference evidence="4 5" key="1">
    <citation type="submission" date="2016-08" db="EMBL/GenBank/DDBJ databases">
        <title>Genomes of anaerobic fungi encode conserved fungal cellulosomes for biomass hydrolysis.</title>
        <authorList>
            <consortium name="DOE Joint Genome Institute"/>
            <person name="Haitjema C.H."/>
            <person name="Gilmore S.P."/>
            <person name="Henske J.K."/>
            <person name="Solomon K.V."/>
            <person name="De Groot R."/>
            <person name="Kuo A."/>
            <person name="Mondo S.J."/>
            <person name="Salamov A.A."/>
            <person name="Labutti K."/>
            <person name="Zhao Z."/>
            <person name="Chiniquy J."/>
            <person name="Barry K."/>
            <person name="Brewer H.M."/>
            <person name="Purvine S.O."/>
            <person name="Wright A.T."/>
            <person name="Boxma B."/>
            <person name="Van Alen T."/>
            <person name="Hackstein J.H."/>
            <person name="Baker S.E."/>
            <person name="Grigoriev I.V."/>
            <person name="O'Malley M.A."/>
        </authorList>
    </citation>
    <scope>NUCLEOTIDE SEQUENCE [LARGE SCALE GENOMIC DNA]</scope>
    <source>
        <strain evidence="5">finn</strain>
    </source>
</reference>
<dbReference type="PROSITE" id="PS50297">
    <property type="entry name" value="ANK_REP_REGION"/>
    <property type="match status" value="6"/>
</dbReference>
<evidence type="ECO:0000256" key="3">
    <source>
        <dbReference type="SAM" id="MobiDB-lite"/>
    </source>
</evidence>
<dbReference type="SMART" id="SM00248">
    <property type="entry name" value="ANK"/>
    <property type="match status" value="6"/>
</dbReference>
<feature type="region of interest" description="Disordered" evidence="3">
    <location>
        <begin position="1095"/>
        <end position="1133"/>
    </location>
</feature>
<feature type="region of interest" description="Disordered" evidence="3">
    <location>
        <begin position="1620"/>
        <end position="1712"/>
    </location>
</feature>
<protein>
    <submittedName>
        <fullName evidence="4">Uncharacterized protein</fullName>
    </submittedName>
</protein>
<dbReference type="OrthoDB" id="366390at2759"/>
<dbReference type="Pfam" id="PF00023">
    <property type="entry name" value="Ank"/>
    <property type="match status" value="1"/>
</dbReference>
<dbReference type="Pfam" id="PF12796">
    <property type="entry name" value="Ank_2"/>
    <property type="match status" value="2"/>
</dbReference>
<evidence type="ECO:0000313" key="5">
    <source>
        <dbReference type="Proteomes" id="UP000193719"/>
    </source>
</evidence>
<feature type="coiled-coil region" evidence="2">
    <location>
        <begin position="103"/>
        <end position="133"/>
    </location>
</feature>
<evidence type="ECO:0000256" key="2">
    <source>
        <dbReference type="SAM" id="Coils"/>
    </source>
</evidence>
<feature type="repeat" description="ANK" evidence="1">
    <location>
        <begin position="496"/>
        <end position="528"/>
    </location>
</feature>
<dbReference type="InterPro" id="IPR002110">
    <property type="entry name" value="Ankyrin_rpt"/>
</dbReference>
<keyword evidence="1" id="KW-0040">ANK repeat</keyword>
<dbReference type="PANTHER" id="PTHR24149">
    <property type="entry name" value="ANKYRIN REPEAT DOMAIN-CONTAINING PROTEIN 12"/>
    <property type="match status" value="1"/>
</dbReference>
<dbReference type="EMBL" id="MCFH01000023">
    <property type="protein sequence ID" value="ORX49734.1"/>
    <property type="molecule type" value="Genomic_DNA"/>
</dbReference>
<feature type="compositionally biased region" description="Low complexity" evidence="3">
    <location>
        <begin position="1648"/>
        <end position="1661"/>
    </location>
</feature>
<feature type="region of interest" description="Disordered" evidence="3">
    <location>
        <begin position="185"/>
        <end position="232"/>
    </location>
</feature>
<feature type="compositionally biased region" description="Basic and acidic residues" evidence="3">
    <location>
        <begin position="786"/>
        <end position="819"/>
    </location>
</feature>
<dbReference type="PROSITE" id="PS50088">
    <property type="entry name" value="ANK_REPEAT"/>
    <property type="match status" value="6"/>
</dbReference>
<proteinExistence type="predicted"/>
<feature type="region of interest" description="Disordered" evidence="3">
    <location>
        <begin position="1571"/>
        <end position="1597"/>
    </location>
</feature>
<feature type="repeat" description="ANK" evidence="1">
    <location>
        <begin position="294"/>
        <end position="326"/>
    </location>
</feature>
<comment type="caution">
    <text evidence="4">The sequence shown here is derived from an EMBL/GenBank/DDBJ whole genome shotgun (WGS) entry which is preliminary data.</text>
</comment>
<sequence>MIGLNDEYMQSSNDILSIYSNKSNTYIFTTKYSIHPYLYIIKTENDVDDIKKYENNSKHQIDQDNIPSSSFEDKLLGGSSSVSEVSMSDDLISELSSDEDDIIKKKKKESLKLENKEKNIKLKKKKYESSSNSSNFSDDSDEEIISKNKSNKKNKIKEISGYSELPKKKKYIDLHEKKMKKNIYTDDSDNTTVNGFEIPKRRGRPRKKKIDNDKTNNKYHQTYSSYTSDDDDMSSIQLTNSSHKKQNKNISGIHQLATVNRYNKKQNQEKKLFLGDDKKRKYILLSQINIPDRSGQTPIFKHAIKGNIKACKALINAGADLNIKDYAGYTPLHDACLHGRYEIVKLMIRFGADINACAENLDTPLHDAAENCHIDVVEYLLANGAILNAKNNKDLTPIEAVSNISDKKDVRDVLLKWEKMLKKIEEVDDTGQTVLHHSAANGNLEQLQEYLKYGANVNTKDYAGWTPIHEACLSGHYKCAEELLLHGADFNIPGPDGDYPLHEASCNGHEKIIELLLSFGANPDQINEKTQKTPKTLARNSECLKILNEDSSKFKPFRKAKYAITYIAPFDNSGHIDYNHSASQRPKPDHNVMYSASSDTSHTITTYQRGSRTWTNVSGGNRIPESTNSVSIDGGNHFSSSREERKFQAIMHQFNEIDKKEKKRKHISEHREAGRVKKKSKTLSNENKEKVEKIEKVMNKEENQVEKVYKSNLKHKELDSDKEESTKIIKKKKEKLKHDDNSIIKKEIDKIKLNDPSKTKDKEKLKQEKHKILKNKHIPSNQDKLSSTDEKGKKSSIKEKIKDNKNNNKNKNDNSKNNKNESNSIKNHHSIGNYNNKIDEERNTDVNETTNPTYSEEPIVDNDDVLLSSDLGLMYTRQRSTRRNINYDLTSETSTPQLSPTAQHSIGDYDMSWAEDMSFLKSIKEDETDGDWLDSSKRSGATSSRRKKRPIKTNDIDEKTKLHENPGIKKIKSDKSSSKGENQVKRRRLISGSEASSQHRHQIKNENEDQESLSSTNSSSKIHKLLIKKDKEKIKEKIKEREREIEREREKKKEDENEKDKEINTEIEKEKGIEKETNSIKSNITKKKTKKWNFLGISGYQRVNNDDDDDDNSNENNENESKDNIKIEKETISEATNDNTVKIKNEESNLIKSDSIKKEDDTKQIKIDNPLVDIKIEPVNDNNKNVEIKATIIPINDEVTKSKYKTYLPEDNYINSIKPEIEEPPQKKTRAQIKQENKEKRISELKKQSQSQLKSASFDENTESKINLNKKIVKNESSPYNYNNSKNLDLDEMLRTPSPKIEKNKSPPSSYNNSPSSISTPSVIPFLDIENMTSKLRAENMIERKFIKSIITNYRKCRCLPLYSFKLPARENISNILLASQDQRISPKEEDEKNNDIRYVTDIQIGLFLGYKSGRELLDKFPTLKRRVATLAEKERLENSPISELIVDCLLSANESNKWNKFEKQLKLTDLDIQFLKLDEVMSKVIKHKHFDQILQDEIDEITQKISKAAGERFKSLQNKYLESCITSNQSHSLNSSNKMMFLTINVNLLSFPSDMSSTNKINIQKYINHSPSSNNSVSNSESTNTPSSVKFNKNDTPYRNGFKKSFIKYQQQLSSLSINNNETSNDFKPHQSSYHRSNNKTIHHPPIQINKNNISNFSSNPATTNTSPEQSPSNASSYTKDYNNISHLQQQQQPNHTTTTNMKSSNEENTSSVNNFTHKLEKIHKALPLKAKFKLASKENI</sequence>
<dbReference type="GO" id="GO:0005654">
    <property type="term" value="C:nucleoplasm"/>
    <property type="evidence" value="ECO:0007669"/>
    <property type="project" value="TreeGrafter"/>
</dbReference>
<keyword evidence="5" id="KW-1185">Reference proteome</keyword>
<feature type="region of interest" description="Disordered" evidence="3">
    <location>
        <begin position="1298"/>
        <end position="1317"/>
    </location>
</feature>
<dbReference type="InterPro" id="IPR053210">
    <property type="entry name" value="ANKRD12"/>
</dbReference>
<dbReference type="InterPro" id="IPR036770">
    <property type="entry name" value="Ankyrin_rpt-contain_sf"/>
</dbReference>
<feature type="repeat" description="ANK" evidence="1">
    <location>
        <begin position="360"/>
        <end position="392"/>
    </location>
</feature>
<gene>
    <name evidence="4" type="ORF">BCR36DRAFT_450467</name>
</gene>
<feature type="region of interest" description="Disordered" evidence="3">
    <location>
        <begin position="1217"/>
        <end position="1260"/>
    </location>
</feature>
<feature type="compositionally biased region" description="Basic and acidic residues" evidence="3">
    <location>
        <begin position="1233"/>
        <end position="1247"/>
    </location>
</feature>
<feature type="compositionally biased region" description="Basic and acidic residues" evidence="3">
    <location>
        <begin position="1027"/>
        <end position="1072"/>
    </location>
</feature>
<dbReference type="PANTHER" id="PTHR24149:SF14">
    <property type="entry name" value="ANKYRIN REPEAT DOMAIN 12"/>
    <property type="match status" value="1"/>
</dbReference>
<feature type="region of interest" description="Disordered" evidence="3">
    <location>
        <begin position="57"/>
        <end position="82"/>
    </location>
</feature>
<feature type="compositionally biased region" description="Polar residues" evidence="3">
    <location>
        <begin position="1662"/>
        <end position="1704"/>
    </location>
</feature>
<feature type="repeat" description="ANK" evidence="1">
    <location>
        <begin position="430"/>
        <end position="462"/>
    </location>
</feature>
<accession>A0A1Y1VAH1</accession>
<evidence type="ECO:0000313" key="4">
    <source>
        <dbReference type="EMBL" id="ORX49734.1"/>
    </source>
</evidence>